<dbReference type="InterPro" id="IPR005078">
    <property type="entry name" value="Peptidase_C54"/>
</dbReference>
<keyword evidence="8 11" id="KW-0653">Protein transport</keyword>
<dbReference type="WBParaSite" id="MCU_010465-RB">
    <property type="protein sequence ID" value="MCU_010465-RB"/>
    <property type="gene ID" value="MCU_010465"/>
</dbReference>
<name>A0A5K3FVR2_MESCO</name>
<evidence type="ECO:0000256" key="3">
    <source>
        <dbReference type="ARBA" id="ARBA00022448"/>
    </source>
</evidence>
<evidence type="ECO:0000256" key="8">
    <source>
        <dbReference type="ARBA" id="ARBA00022927"/>
    </source>
</evidence>
<evidence type="ECO:0000256" key="1">
    <source>
        <dbReference type="ARBA" id="ARBA00004496"/>
    </source>
</evidence>
<evidence type="ECO:0000256" key="12">
    <source>
        <dbReference type="SAM" id="MobiDB-lite"/>
    </source>
</evidence>
<feature type="region of interest" description="Disordered" evidence="12">
    <location>
        <begin position="257"/>
        <end position="287"/>
    </location>
</feature>
<evidence type="ECO:0000256" key="9">
    <source>
        <dbReference type="ARBA" id="ARBA00023006"/>
    </source>
</evidence>
<keyword evidence="5 11" id="KW-0645">Protease</keyword>
<evidence type="ECO:0000313" key="14">
    <source>
        <dbReference type="WBParaSite" id="MCU_010465-RB"/>
    </source>
</evidence>
<evidence type="ECO:0000256" key="6">
    <source>
        <dbReference type="ARBA" id="ARBA00022801"/>
    </source>
</evidence>
<feature type="compositionally biased region" description="Pro residues" evidence="12">
    <location>
        <begin position="346"/>
        <end position="359"/>
    </location>
</feature>
<dbReference type="GO" id="GO:0000045">
    <property type="term" value="P:autophagosome assembly"/>
    <property type="evidence" value="ECO:0007669"/>
    <property type="project" value="TreeGrafter"/>
</dbReference>
<evidence type="ECO:0000256" key="4">
    <source>
        <dbReference type="ARBA" id="ARBA00022490"/>
    </source>
</evidence>
<dbReference type="EC" id="3.4.22.-" evidence="11"/>
<protein>
    <recommendedName>
        <fullName evidence="11">Cysteine protease</fullName>
        <ecNumber evidence="11">3.4.22.-</ecNumber>
    </recommendedName>
</protein>
<dbReference type="GO" id="GO:0004197">
    <property type="term" value="F:cysteine-type endopeptidase activity"/>
    <property type="evidence" value="ECO:0007669"/>
    <property type="project" value="TreeGrafter"/>
</dbReference>
<keyword evidence="9 11" id="KW-0072">Autophagy</keyword>
<dbReference type="SUPFAM" id="SSF54001">
    <property type="entry name" value="Cysteine proteinases"/>
    <property type="match status" value="1"/>
</dbReference>
<evidence type="ECO:0000256" key="5">
    <source>
        <dbReference type="ARBA" id="ARBA00022670"/>
    </source>
</evidence>
<evidence type="ECO:0000256" key="7">
    <source>
        <dbReference type="ARBA" id="ARBA00022807"/>
    </source>
</evidence>
<dbReference type="GO" id="GO:0016485">
    <property type="term" value="P:protein processing"/>
    <property type="evidence" value="ECO:0007669"/>
    <property type="project" value="TreeGrafter"/>
</dbReference>
<dbReference type="PANTHER" id="PTHR22624">
    <property type="entry name" value="CYSTEINE PROTEASE ATG4"/>
    <property type="match status" value="1"/>
</dbReference>
<organism evidence="14">
    <name type="scientific">Mesocestoides corti</name>
    <name type="common">Flatworm</name>
    <dbReference type="NCBI Taxonomy" id="53468"/>
    <lineage>
        <taxon>Eukaryota</taxon>
        <taxon>Metazoa</taxon>
        <taxon>Spiralia</taxon>
        <taxon>Lophotrochozoa</taxon>
        <taxon>Platyhelminthes</taxon>
        <taxon>Cestoda</taxon>
        <taxon>Eucestoda</taxon>
        <taxon>Cyclophyllidea</taxon>
        <taxon>Mesocestoididae</taxon>
        <taxon>Mesocestoides</taxon>
    </lineage>
</organism>
<keyword evidence="3" id="KW-0813">Transport</keyword>
<dbReference type="AlphaFoldDB" id="A0A5K3FVR2"/>
<dbReference type="GO" id="GO:0034727">
    <property type="term" value="P:piecemeal microautophagy of the nucleus"/>
    <property type="evidence" value="ECO:0007669"/>
    <property type="project" value="TreeGrafter"/>
</dbReference>
<keyword evidence="4 11" id="KW-0963">Cytoplasm</keyword>
<feature type="compositionally biased region" description="Polar residues" evidence="12">
    <location>
        <begin position="257"/>
        <end position="268"/>
    </location>
</feature>
<dbReference type="GO" id="GO:0015031">
    <property type="term" value="P:protein transport"/>
    <property type="evidence" value="ECO:0007669"/>
    <property type="project" value="UniProtKB-KW"/>
</dbReference>
<feature type="domain" description="Peptidase C54 catalytic" evidence="13">
    <location>
        <begin position="110"/>
        <end position="479"/>
    </location>
</feature>
<dbReference type="PANTHER" id="PTHR22624:SF49">
    <property type="entry name" value="CYSTEINE PROTEASE"/>
    <property type="match status" value="1"/>
</dbReference>
<dbReference type="InterPro" id="IPR038765">
    <property type="entry name" value="Papain-like_cys_pep_sf"/>
</dbReference>
<dbReference type="GO" id="GO:0019786">
    <property type="term" value="F:protein-phosphatidylethanolamide deconjugating activity"/>
    <property type="evidence" value="ECO:0007669"/>
    <property type="project" value="InterPro"/>
</dbReference>
<comment type="function">
    <text evidence="11">Cysteine protease that plays a key role in autophagy by mediating both proteolytic activation and delipidation of ATG8 family proteins.</text>
</comment>
<evidence type="ECO:0000256" key="11">
    <source>
        <dbReference type="RuleBase" id="RU363115"/>
    </source>
</evidence>
<keyword evidence="7" id="KW-0788">Thiol protease</keyword>
<keyword evidence="6 11" id="KW-0378">Hydrolase</keyword>
<evidence type="ECO:0000259" key="13">
    <source>
        <dbReference type="Pfam" id="PF03416"/>
    </source>
</evidence>
<feature type="region of interest" description="Disordered" evidence="12">
    <location>
        <begin position="335"/>
        <end position="359"/>
    </location>
</feature>
<dbReference type="GO" id="GO:0035973">
    <property type="term" value="P:aggrephagy"/>
    <property type="evidence" value="ECO:0007669"/>
    <property type="project" value="TreeGrafter"/>
</dbReference>
<comment type="catalytic activity">
    <reaction evidence="10">
        <text>[protein]-C-terminal L-amino acid-glycyl-phosphatidylethanolamide + H2O = [protein]-C-terminal L-amino acid-glycine + a 1,2-diacyl-sn-glycero-3-phosphoethanolamine</text>
        <dbReference type="Rhea" id="RHEA:67548"/>
        <dbReference type="Rhea" id="RHEA-COMP:17323"/>
        <dbReference type="Rhea" id="RHEA-COMP:17324"/>
        <dbReference type="ChEBI" id="CHEBI:15377"/>
        <dbReference type="ChEBI" id="CHEBI:64612"/>
        <dbReference type="ChEBI" id="CHEBI:172940"/>
        <dbReference type="ChEBI" id="CHEBI:172941"/>
    </reaction>
    <physiologicalReaction direction="left-to-right" evidence="10">
        <dbReference type="Rhea" id="RHEA:67549"/>
    </physiologicalReaction>
</comment>
<accession>A0A5K3FVR2</accession>
<proteinExistence type="inferred from homology"/>
<dbReference type="GO" id="GO:0005737">
    <property type="term" value="C:cytoplasm"/>
    <property type="evidence" value="ECO:0007669"/>
    <property type="project" value="UniProtKB-SubCell"/>
</dbReference>
<evidence type="ECO:0000256" key="2">
    <source>
        <dbReference type="ARBA" id="ARBA00010958"/>
    </source>
</evidence>
<dbReference type="Pfam" id="PF03416">
    <property type="entry name" value="Peptidase_C54"/>
    <property type="match status" value="1"/>
</dbReference>
<dbReference type="InterPro" id="IPR046792">
    <property type="entry name" value="Peptidase_C54_cat"/>
</dbReference>
<comment type="subcellular location">
    <subcellularLocation>
        <location evidence="1 11">Cytoplasm</location>
    </subcellularLocation>
</comment>
<comment type="similarity">
    <text evidence="2 11">Belongs to the peptidase C54 family.</text>
</comment>
<dbReference type="GO" id="GO:0000423">
    <property type="term" value="P:mitophagy"/>
    <property type="evidence" value="ECO:0007669"/>
    <property type="project" value="TreeGrafter"/>
</dbReference>
<reference evidence="14" key="1">
    <citation type="submission" date="2019-11" db="UniProtKB">
        <authorList>
            <consortium name="WormBaseParasite"/>
        </authorList>
    </citation>
    <scope>IDENTIFICATION</scope>
</reference>
<sequence>SGSVFESFLIFAFFSFSVAKDSGEFYNYDSSFENLMHSGSAFEQIRRIFHVIFDLFTNLARLLLFVAMDVYWDSLAMFTTPQIDYSYLPDTDEQVWILGTSRSSLKDRVEISDDIRSRLWFTYRKGFVPIGDTNGPTTDTGWGCMHRCAQMLVGQALIQLHLGREWRWNPDRPDVKYRRILEMFQDKPNAPYSIHRITTEAITGDKKPVNSWLGPNTAAQTLKKLSVFDRWSNLAIHVTTEDGIVVPEIKMLCRQSSTSSRCNLQSQPADEVPRKSPEKSPPSSSPISHEFLHYYTALKNSERPVIVSNPISRELDDDSVEIILPPVYSVPDNLCANPLDPKPDGGSPPPPSEVPTSPNPPVPVWRPLLLIVPLRLGLHEFNMCYAAALKGLFKLPQCVGIMGGRPNHALWLIGSVGDHVLCLDPHTTQPSVGGGGEDVASLDASFHSSTAVRLPFARLDPSLAVGFVCATEAEFDALRTDLLADVLSNRLSPPIFEIHEVRPHNMPPPSFASLRTPDEWSYLW</sequence>
<evidence type="ECO:0000256" key="10">
    <source>
        <dbReference type="ARBA" id="ARBA00029362"/>
    </source>
</evidence>